<evidence type="ECO:0000313" key="4">
    <source>
        <dbReference type="RefSeq" id="XP_039129039.1"/>
    </source>
</evidence>
<keyword evidence="3" id="KW-1185">Reference proteome</keyword>
<dbReference type="Proteomes" id="UP001515500">
    <property type="component" value="Chromosome 7"/>
</dbReference>
<proteinExistence type="predicted"/>
<dbReference type="SUPFAM" id="SSF53098">
    <property type="entry name" value="Ribonuclease H-like"/>
    <property type="match status" value="1"/>
</dbReference>
<feature type="domain" description="DUF4371" evidence="2">
    <location>
        <begin position="4"/>
        <end position="145"/>
    </location>
</feature>
<name>A0AB40BPH2_DIOCR</name>
<accession>A0AB40BPH2</accession>
<gene>
    <name evidence="4" type="primary">LOC120265223</name>
</gene>
<dbReference type="GeneID" id="120265223"/>
<protein>
    <submittedName>
        <fullName evidence="4">Uncharacterized protein LOC120265223</fullName>
    </submittedName>
</protein>
<evidence type="ECO:0000259" key="2">
    <source>
        <dbReference type="Pfam" id="PF14291"/>
    </source>
</evidence>
<dbReference type="PANTHER" id="PTHR11697:SF230">
    <property type="entry name" value="ZINC FINGER, MYM DOMAIN CONTAINING 1"/>
    <property type="match status" value="1"/>
</dbReference>
<dbReference type="PANTHER" id="PTHR11697">
    <property type="entry name" value="GENERAL TRANSCRIPTION FACTOR 2-RELATED ZINC FINGER PROTEIN"/>
    <property type="match status" value="1"/>
</dbReference>
<feature type="coiled-coil region" evidence="1">
    <location>
        <begin position="245"/>
        <end position="272"/>
    </location>
</feature>
<keyword evidence="1" id="KW-0175">Coiled coil</keyword>
<organism evidence="3 4">
    <name type="scientific">Dioscorea cayennensis subsp. rotundata</name>
    <name type="common">White Guinea yam</name>
    <name type="synonym">Dioscorea rotundata</name>
    <dbReference type="NCBI Taxonomy" id="55577"/>
    <lineage>
        <taxon>Eukaryota</taxon>
        <taxon>Viridiplantae</taxon>
        <taxon>Streptophyta</taxon>
        <taxon>Embryophyta</taxon>
        <taxon>Tracheophyta</taxon>
        <taxon>Spermatophyta</taxon>
        <taxon>Magnoliopsida</taxon>
        <taxon>Liliopsida</taxon>
        <taxon>Dioscoreales</taxon>
        <taxon>Dioscoreaceae</taxon>
        <taxon>Dioscorea</taxon>
    </lineage>
</organism>
<dbReference type="RefSeq" id="XP_039129039.1">
    <property type="nucleotide sequence ID" value="XM_039273105.1"/>
</dbReference>
<reference evidence="4" key="1">
    <citation type="submission" date="2025-08" db="UniProtKB">
        <authorList>
            <consortium name="RefSeq"/>
        </authorList>
    </citation>
    <scope>IDENTIFICATION</scope>
</reference>
<dbReference type="InterPro" id="IPR025398">
    <property type="entry name" value="DUF4371"/>
</dbReference>
<sequence>MEVAYHIRLTAILDVTRFLLKQGLAFRGHDESSSSLNKGNFLELLEWYSLRNEEVWRTVNQNAPGNNQMTSPKVQKELANACAAEITRVIVDDIGDNYFSLLIDEARDISVKEQIGVILRYVNKDGYVIERFLAMVHVPDTLRHFFEESIVNVTGASCKRKDQLRQHHHDRLVEQLEKEKIVSGRGKNQESSLARPGDTRWGSHYTTILRLISMWTSVLEVLQNVHDDGASNDNRGITNELSLALQQKDQNIVQAMRLIEAVKARLQGLRETGWEEFMEEKLLRLAELYPEDFSMTECMMLEDQLATFIYDVQHDEDFTNIRDLGDFARKMVETEKRFIFPLVYRLIELTLVLPVVTANVERVFSQ</sequence>
<evidence type="ECO:0000256" key="1">
    <source>
        <dbReference type="SAM" id="Coils"/>
    </source>
</evidence>
<dbReference type="AlphaFoldDB" id="A0AB40BPH2"/>
<dbReference type="InterPro" id="IPR055298">
    <property type="entry name" value="AtLOH3-like"/>
</dbReference>
<dbReference type="Pfam" id="PF14291">
    <property type="entry name" value="DUF4371"/>
    <property type="match status" value="1"/>
</dbReference>
<dbReference type="InterPro" id="IPR012337">
    <property type="entry name" value="RNaseH-like_sf"/>
</dbReference>
<evidence type="ECO:0000313" key="3">
    <source>
        <dbReference type="Proteomes" id="UP001515500"/>
    </source>
</evidence>